<name>A0A8E2J3H9_9APHY</name>
<dbReference type="AlphaFoldDB" id="A0A8E2J3H9"/>
<keyword evidence="2" id="KW-0732">Signal</keyword>
<reference evidence="3 4" key="1">
    <citation type="submission" date="2016-07" db="EMBL/GenBank/DDBJ databases">
        <title>Draft genome of the white-rot fungus Obba rivulosa 3A-2.</title>
        <authorList>
            <consortium name="DOE Joint Genome Institute"/>
            <person name="Miettinen O."/>
            <person name="Riley R."/>
            <person name="Acob R."/>
            <person name="Barry K."/>
            <person name="Cullen D."/>
            <person name="De Vries R."/>
            <person name="Hainaut M."/>
            <person name="Hatakka A."/>
            <person name="Henrissat B."/>
            <person name="Hilden K."/>
            <person name="Kuo R."/>
            <person name="Labutti K."/>
            <person name="Lipzen A."/>
            <person name="Makela M.R."/>
            <person name="Sandor L."/>
            <person name="Spatafora J.W."/>
            <person name="Grigoriev I.V."/>
            <person name="Hibbett D.S."/>
        </authorList>
    </citation>
    <scope>NUCLEOTIDE SEQUENCE [LARGE SCALE GENOMIC DNA]</scope>
    <source>
        <strain evidence="3 4">3A-2</strain>
    </source>
</reference>
<protein>
    <submittedName>
        <fullName evidence="3">Uncharacterized protein</fullName>
    </submittedName>
</protein>
<feature type="chain" id="PRO_5034131855" evidence="2">
    <location>
        <begin position="21"/>
        <end position="195"/>
    </location>
</feature>
<accession>A0A8E2J3H9</accession>
<organism evidence="3 4">
    <name type="scientific">Obba rivulosa</name>
    <dbReference type="NCBI Taxonomy" id="1052685"/>
    <lineage>
        <taxon>Eukaryota</taxon>
        <taxon>Fungi</taxon>
        <taxon>Dikarya</taxon>
        <taxon>Basidiomycota</taxon>
        <taxon>Agaricomycotina</taxon>
        <taxon>Agaricomycetes</taxon>
        <taxon>Polyporales</taxon>
        <taxon>Gelatoporiaceae</taxon>
        <taxon>Obba</taxon>
    </lineage>
</organism>
<dbReference type="OrthoDB" id="2576580at2759"/>
<gene>
    <name evidence="3" type="ORF">OBBRIDRAFT_748577</name>
</gene>
<evidence type="ECO:0000256" key="1">
    <source>
        <dbReference type="SAM" id="MobiDB-lite"/>
    </source>
</evidence>
<sequence>MLRAATLSAALVALAGTAAAQLTVISPGGPNLWWVDQSLNTLSWTCESSPYTNFTVLIANQDPSILTSPLAIIAQEPNYNCAQTISATMLNQPAAQGYVVQLADPFNSTNVYASSQPFEIKPVGSTYPASSATPTASGTGTNSPAPAPSGSVAGSASASGPSASTTGASTQSNGAVGLSSSLGGLIGAAVGLLFV</sequence>
<feature type="region of interest" description="Disordered" evidence="1">
    <location>
        <begin position="126"/>
        <end position="172"/>
    </location>
</feature>
<evidence type="ECO:0000256" key="2">
    <source>
        <dbReference type="SAM" id="SignalP"/>
    </source>
</evidence>
<feature type="signal peptide" evidence="2">
    <location>
        <begin position="1"/>
        <end position="20"/>
    </location>
</feature>
<proteinExistence type="predicted"/>
<keyword evidence="4" id="KW-1185">Reference proteome</keyword>
<dbReference type="EMBL" id="KV722349">
    <property type="protein sequence ID" value="OCH93905.1"/>
    <property type="molecule type" value="Genomic_DNA"/>
</dbReference>
<dbReference type="Proteomes" id="UP000250043">
    <property type="component" value="Unassembled WGS sequence"/>
</dbReference>
<evidence type="ECO:0000313" key="4">
    <source>
        <dbReference type="Proteomes" id="UP000250043"/>
    </source>
</evidence>
<evidence type="ECO:0000313" key="3">
    <source>
        <dbReference type="EMBL" id="OCH93905.1"/>
    </source>
</evidence>